<reference evidence="1" key="1">
    <citation type="journal article" date="2015" name="Nature">
        <title>Complex archaea that bridge the gap between prokaryotes and eukaryotes.</title>
        <authorList>
            <person name="Spang A."/>
            <person name="Saw J.H."/>
            <person name="Jorgensen S.L."/>
            <person name="Zaremba-Niedzwiedzka K."/>
            <person name="Martijn J."/>
            <person name="Lind A.E."/>
            <person name="van Eijk R."/>
            <person name="Schleper C."/>
            <person name="Guy L."/>
            <person name="Ettema T.J."/>
        </authorList>
    </citation>
    <scope>NUCLEOTIDE SEQUENCE</scope>
</reference>
<name>A0A0F9GE87_9ZZZZ</name>
<dbReference type="EMBL" id="LAZR01018238">
    <property type="protein sequence ID" value="KKL97144.1"/>
    <property type="molecule type" value="Genomic_DNA"/>
</dbReference>
<dbReference type="SUPFAM" id="SSF109604">
    <property type="entry name" value="HD-domain/PDEase-like"/>
    <property type="match status" value="1"/>
</dbReference>
<protein>
    <recommendedName>
        <fullName evidence="2">HD domain-containing protein</fullName>
    </recommendedName>
</protein>
<evidence type="ECO:0008006" key="2">
    <source>
        <dbReference type="Google" id="ProtNLM"/>
    </source>
</evidence>
<organism evidence="1">
    <name type="scientific">marine sediment metagenome</name>
    <dbReference type="NCBI Taxonomy" id="412755"/>
    <lineage>
        <taxon>unclassified sequences</taxon>
        <taxon>metagenomes</taxon>
        <taxon>ecological metagenomes</taxon>
    </lineage>
</organism>
<gene>
    <name evidence="1" type="ORF">LCGC14_1837410</name>
</gene>
<proteinExistence type="predicted"/>
<dbReference type="AlphaFoldDB" id="A0A0F9GE87"/>
<evidence type="ECO:0000313" key="1">
    <source>
        <dbReference type="EMBL" id="KKL97144.1"/>
    </source>
</evidence>
<comment type="caution">
    <text evidence="1">The sequence shown here is derived from an EMBL/GenBank/DDBJ whole genome shotgun (WGS) entry which is preliminary data.</text>
</comment>
<accession>A0A0F9GE87</accession>
<sequence length="188" mass="20726">MKGDWMQTYTGRMFYPLSPEPDQVCLEDIGHALANVCRFGGHTSSFYSVGQHSVLVARLVGTTHPELQANALLHDAPEAYLGDIVRPLKHGHTMFGDMAQGIEARVALAVEKHFALPHAINPHHIVVKAADRRVLMAEARFLMGDPKWAILTAWRQKYGPAWPECITPWSPPGAESAFMAAATRYGLA</sequence>
<dbReference type="Gene3D" id="1.10.3210.10">
    <property type="entry name" value="Hypothetical protein af1432"/>
    <property type="match status" value="1"/>
</dbReference>